<keyword evidence="1" id="KW-0472">Membrane</keyword>
<organism evidence="2 3">
    <name type="scientific">Mycena rosella</name>
    <name type="common">Pink bonnet</name>
    <name type="synonym">Agaricus rosellus</name>
    <dbReference type="NCBI Taxonomy" id="1033263"/>
    <lineage>
        <taxon>Eukaryota</taxon>
        <taxon>Fungi</taxon>
        <taxon>Dikarya</taxon>
        <taxon>Basidiomycota</taxon>
        <taxon>Agaricomycotina</taxon>
        <taxon>Agaricomycetes</taxon>
        <taxon>Agaricomycetidae</taxon>
        <taxon>Agaricales</taxon>
        <taxon>Marasmiineae</taxon>
        <taxon>Mycenaceae</taxon>
        <taxon>Mycena</taxon>
    </lineage>
</organism>
<gene>
    <name evidence="2" type="ORF">B0H17DRAFT_1330720</name>
</gene>
<keyword evidence="3" id="KW-1185">Reference proteome</keyword>
<feature type="transmembrane region" description="Helical" evidence="1">
    <location>
        <begin position="110"/>
        <end position="130"/>
    </location>
</feature>
<keyword evidence="1" id="KW-1133">Transmembrane helix</keyword>
<accession>A0AAD7GKS9</accession>
<evidence type="ECO:0000313" key="3">
    <source>
        <dbReference type="Proteomes" id="UP001221757"/>
    </source>
</evidence>
<dbReference type="Proteomes" id="UP001221757">
    <property type="component" value="Unassembled WGS sequence"/>
</dbReference>
<feature type="transmembrane region" description="Helical" evidence="1">
    <location>
        <begin position="17"/>
        <end position="41"/>
    </location>
</feature>
<feature type="transmembrane region" description="Helical" evidence="1">
    <location>
        <begin position="229"/>
        <end position="253"/>
    </location>
</feature>
<name>A0AAD7GKS9_MYCRO</name>
<sequence length="329" mass="35312">MDPEVDPTRSIIENVEVAWAIAATEVFLYGTYSVMFALYLHILRTRGMANLRFLTAATIVLFILSTAHCALQLATTIFGDRLLPALRGQDGDTQSYAYANEDKLCVSLDLATNGVAVADTILIYRCYAIWNYRRNIVILPILLTLVGAGFGCANRIISVTIVPSVSGLFIVSLATSLLTTVILMGLTGSSIPQSSRLQIKLSSVGRIWWLARAARMVLGPNIARKYHTVCAMILESGALYCIAGVGFVMVGLLVDIDVIVSGAVVAQVVGIAPTIIAVRVALGYSVENVDSFIVAQARPRPPPILKATISPPDSQDTGTLYIYSGSEVV</sequence>
<dbReference type="AlphaFoldDB" id="A0AAD7GKS9"/>
<feature type="transmembrane region" description="Helical" evidence="1">
    <location>
        <begin position="169"/>
        <end position="191"/>
    </location>
</feature>
<feature type="transmembrane region" description="Helical" evidence="1">
    <location>
        <begin position="259"/>
        <end position="282"/>
    </location>
</feature>
<evidence type="ECO:0000256" key="1">
    <source>
        <dbReference type="SAM" id="Phobius"/>
    </source>
</evidence>
<protein>
    <submittedName>
        <fullName evidence="2">Uncharacterized protein</fullName>
    </submittedName>
</protein>
<feature type="transmembrane region" description="Helical" evidence="1">
    <location>
        <begin position="53"/>
        <end position="74"/>
    </location>
</feature>
<evidence type="ECO:0000313" key="2">
    <source>
        <dbReference type="EMBL" id="KAJ7692533.1"/>
    </source>
</evidence>
<dbReference type="EMBL" id="JARKIE010000051">
    <property type="protein sequence ID" value="KAJ7692533.1"/>
    <property type="molecule type" value="Genomic_DNA"/>
</dbReference>
<reference evidence="2" key="1">
    <citation type="submission" date="2023-03" db="EMBL/GenBank/DDBJ databases">
        <title>Massive genome expansion in bonnet fungi (Mycena s.s.) driven by repeated elements and novel gene families across ecological guilds.</title>
        <authorList>
            <consortium name="Lawrence Berkeley National Laboratory"/>
            <person name="Harder C.B."/>
            <person name="Miyauchi S."/>
            <person name="Viragh M."/>
            <person name="Kuo A."/>
            <person name="Thoen E."/>
            <person name="Andreopoulos B."/>
            <person name="Lu D."/>
            <person name="Skrede I."/>
            <person name="Drula E."/>
            <person name="Henrissat B."/>
            <person name="Morin E."/>
            <person name="Kohler A."/>
            <person name="Barry K."/>
            <person name="LaButti K."/>
            <person name="Morin E."/>
            <person name="Salamov A."/>
            <person name="Lipzen A."/>
            <person name="Mereny Z."/>
            <person name="Hegedus B."/>
            <person name="Baldrian P."/>
            <person name="Stursova M."/>
            <person name="Weitz H."/>
            <person name="Taylor A."/>
            <person name="Grigoriev I.V."/>
            <person name="Nagy L.G."/>
            <person name="Martin F."/>
            <person name="Kauserud H."/>
        </authorList>
    </citation>
    <scope>NUCLEOTIDE SEQUENCE</scope>
    <source>
        <strain evidence="2">CBHHK067</strain>
    </source>
</reference>
<feature type="transmembrane region" description="Helical" evidence="1">
    <location>
        <begin position="137"/>
        <end position="157"/>
    </location>
</feature>
<keyword evidence="1" id="KW-0812">Transmembrane</keyword>
<proteinExistence type="predicted"/>
<comment type="caution">
    <text evidence="2">The sequence shown here is derived from an EMBL/GenBank/DDBJ whole genome shotgun (WGS) entry which is preliminary data.</text>
</comment>